<dbReference type="GO" id="GO:0006412">
    <property type="term" value="P:translation"/>
    <property type="evidence" value="ECO:0007669"/>
    <property type="project" value="InterPro"/>
</dbReference>
<accession>H2AUM8</accession>
<name>H2AUM8_KAZAF</name>
<dbReference type="GO" id="GO:0003735">
    <property type="term" value="F:structural constituent of ribosome"/>
    <property type="evidence" value="ECO:0007669"/>
    <property type="project" value="EnsemblFungi"/>
</dbReference>
<reference evidence="5 6" key="1">
    <citation type="journal article" date="2011" name="Proc. Natl. Acad. Sci. U.S.A.">
        <title>Evolutionary erosion of yeast sex chromosomes by mating-type switching accidents.</title>
        <authorList>
            <person name="Gordon J.L."/>
            <person name="Armisen D."/>
            <person name="Proux-Wera E."/>
            <person name="Oheigeartaigh S.S."/>
            <person name="Byrne K.P."/>
            <person name="Wolfe K.H."/>
        </authorList>
    </citation>
    <scope>NUCLEOTIDE SEQUENCE [LARGE SCALE GENOMIC DNA]</scope>
    <source>
        <strain evidence="6">ATCC 22294 / BCRC 22015 / CBS 2517 / CECT 1963 / NBRC 1671 / NRRL Y-8276</strain>
    </source>
</reference>
<evidence type="ECO:0000256" key="3">
    <source>
        <dbReference type="ARBA" id="ARBA00023274"/>
    </source>
</evidence>
<dbReference type="PANTHER" id="PTHR23321">
    <property type="entry name" value="RIBOSOMAL PROTEIN S15, BACTERIAL AND ORGANELLAR"/>
    <property type="match status" value="1"/>
</dbReference>
<evidence type="ECO:0000256" key="2">
    <source>
        <dbReference type="ARBA" id="ARBA00022980"/>
    </source>
</evidence>
<dbReference type="InParanoid" id="H2AUM8"/>
<dbReference type="InterPro" id="IPR009068">
    <property type="entry name" value="uS15_NS1_RNA-bd_sf"/>
</dbReference>
<dbReference type="Pfam" id="PF00312">
    <property type="entry name" value="Ribosomal_S15"/>
    <property type="match status" value="1"/>
</dbReference>
<dbReference type="GO" id="GO:0005763">
    <property type="term" value="C:mitochondrial small ribosomal subunit"/>
    <property type="evidence" value="ECO:0007669"/>
    <property type="project" value="EnsemblFungi"/>
</dbReference>
<dbReference type="EMBL" id="HE650824">
    <property type="protein sequence ID" value="CCF58078.1"/>
    <property type="molecule type" value="Genomic_DNA"/>
</dbReference>
<dbReference type="AlphaFoldDB" id="H2AUM8"/>
<dbReference type="SMART" id="SM01387">
    <property type="entry name" value="Ribosomal_S15"/>
    <property type="match status" value="1"/>
</dbReference>
<dbReference type="RefSeq" id="XP_003957213.1">
    <property type="nucleotide sequence ID" value="XM_003957164.1"/>
</dbReference>
<evidence type="ECO:0000256" key="1">
    <source>
        <dbReference type="ARBA" id="ARBA00008434"/>
    </source>
</evidence>
<dbReference type="eggNOG" id="KOG2815">
    <property type="taxonomic scope" value="Eukaryota"/>
</dbReference>
<dbReference type="PROSITE" id="PS00362">
    <property type="entry name" value="RIBOSOMAL_S15"/>
    <property type="match status" value="1"/>
</dbReference>
<organism evidence="5 6">
    <name type="scientific">Kazachstania africana (strain ATCC 22294 / BCRC 22015 / CBS 2517 / CECT 1963 / NBRC 1671 / NRRL Y-8276)</name>
    <name type="common">Yeast</name>
    <name type="synonym">Kluyveromyces africanus</name>
    <dbReference type="NCBI Taxonomy" id="1071382"/>
    <lineage>
        <taxon>Eukaryota</taxon>
        <taxon>Fungi</taxon>
        <taxon>Dikarya</taxon>
        <taxon>Ascomycota</taxon>
        <taxon>Saccharomycotina</taxon>
        <taxon>Saccharomycetes</taxon>
        <taxon>Saccharomycetales</taxon>
        <taxon>Saccharomycetaceae</taxon>
        <taxon>Kazachstania</taxon>
    </lineage>
</organism>
<dbReference type="Proteomes" id="UP000005220">
    <property type="component" value="Chromosome 4"/>
</dbReference>
<keyword evidence="2 4" id="KW-0689">Ribosomal protein</keyword>
<dbReference type="InterPro" id="IPR005290">
    <property type="entry name" value="Ribosomal_uS15_bac-type"/>
</dbReference>
<keyword evidence="6" id="KW-1185">Reference proteome</keyword>
<dbReference type="OrthoDB" id="441444at2759"/>
<dbReference type="FunCoup" id="H2AUM8">
    <property type="interactions" value="313"/>
</dbReference>
<dbReference type="InterPro" id="IPR000589">
    <property type="entry name" value="Ribosomal_uS15"/>
</dbReference>
<comment type="similarity">
    <text evidence="1 4">Belongs to the universal ribosomal protein uS15 family.</text>
</comment>
<evidence type="ECO:0000313" key="6">
    <source>
        <dbReference type="Proteomes" id="UP000005220"/>
    </source>
</evidence>
<dbReference type="CDD" id="cd00353">
    <property type="entry name" value="Ribosomal_S15p_S13e"/>
    <property type="match status" value="1"/>
</dbReference>
<evidence type="ECO:0000313" key="5">
    <source>
        <dbReference type="EMBL" id="CCF58078.1"/>
    </source>
</evidence>
<keyword evidence="3 4" id="KW-0687">Ribonucleoprotein</keyword>
<dbReference type="SUPFAM" id="SSF47060">
    <property type="entry name" value="S15/NS1 RNA-binding domain"/>
    <property type="match status" value="1"/>
</dbReference>
<dbReference type="PANTHER" id="PTHR23321:SF26">
    <property type="entry name" value="SMALL RIBOSOMAL SUBUNIT PROTEIN US15M"/>
    <property type="match status" value="1"/>
</dbReference>
<dbReference type="HOGENOM" id="CLU_073662_0_0_1"/>
<dbReference type="GeneID" id="13882402"/>
<sequence length="269" mass="31054">MMNTLTQCTSRCVGPFIARRSFNSGQPLQSLKAIKFLKAQKRRQENVAKKAKLNNSTDFVDPVFGRKNTPFIARIMAEIKEPSVLAKGYDINEVNKLFVALESTQHEQAELSDVNSENFEPADTATLANRREALLRILSMRNASNRDSMKVLTRLAREEFQRFPGDTGSSEVQAACITVKILNIASHVQNHRKDHANTRILRQLVQQRQSILRYLKRDMPQRYYWTIEKLGLTDDAITNEFNLDRRYMEDYNFFDSQSSNNDLDDKIEN</sequence>
<dbReference type="HAMAP" id="MF_01343_B">
    <property type="entry name" value="Ribosomal_uS15_B"/>
    <property type="match status" value="1"/>
</dbReference>
<dbReference type="STRING" id="1071382.H2AUM8"/>
<evidence type="ECO:0000256" key="4">
    <source>
        <dbReference type="RuleBase" id="RU003919"/>
    </source>
</evidence>
<gene>
    <name evidence="5" type="primary">KAFR0D04300</name>
    <name evidence="5" type="ORF">KAFR_0D04300</name>
</gene>
<dbReference type="Gene3D" id="1.10.287.10">
    <property type="entry name" value="S15/NS1, RNA-binding"/>
    <property type="match status" value="1"/>
</dbReference>
<proteinExistence type="inferred from homology"/>
<dbReference type="KEGG" id="kaf:KAFR_0D04300"/>
<dbReference type="NCBIfam" id="TIGR00952">
    <property type="entry name" value="S15_bact"/>
    <property type="match status" value="1"/>
</dbReference>
<protein>
    <submittedName>
        <fullName evidence="5">Uncharacterized protein</fullName>
    </submittedName>
</protein>